<dbReference type="SUPFAM" id="SSF63829">
    <property type="entry name" value="Calcium-dependent phosphotriesterase"/>
    <property type="match status" value="1"/>
</dbReference>
<dbReference type="SUPFAM" id="SSF101898">
    <property type="entry name" value="NHL repeat"/>
    <property type="match status" value="1"/>
</dbReference>
<dbReference type="Gene3D" id="2.130.10.10">
    <property type="entry name" value="YVTN repeat-like/Quinoprotein amine dehydrogenase"/>
    <property type="match status" value="2"/>
</dbReference>
<dbReference type="SUPFAM" id="SSF63825">
    <property type="entry name" value="YWTD domain"/>
    <property type="match status" value="1"/>
</dbReference>
<reference evidence="3" key="1">
    <citation type="submission" date="2016-10" db="EMBL/GenBank/DDBJ databases">
        <authorList>
            <person name="Varghese N."/>
            <person name="Submissions S."/>
        </authorList>
    </citation>
    <scope>NUCLEOTIDE SEQUENCE [LARGE SCALE GENOMIC DNA]</scope>
    <source>
        <strain evidence="3">CGMCC 1.6489</strain>
    </source>
</reference>
<dbReference type="AlphaFoldDB" id="A0A1I0DJE4"/>
<evidence type="ECO:0008006" key="4">
    <source>
        <dbReference type="Google" id="ProtNLM"/>
    </source>
</evidence>
<gene>
    <name evidence="2" type="ORF">SAMN04487962_10786</name>
</gene>
<dbReference type="PROSITE" id="PS51257">
    <property type="entry name" value="PROKAR_LIPOPROTEIN"/>
    <property type="match status" value="1"/>
</dbReference>
<feature type="compositionally biased region" description="Polar residues" evidence="1">
    <location>
        <begin position="55"/>
        <end position="71"/>
    </location>
</feature>
<feature type="region of interest" description="Disordered" evidence="1">
    <location>
        <begin position="28"/>
        <end position="84"/>
    </location>
</feature>
<dbReference type="PANTHER" id="PTHR46388:SF2">
    <property type="entry name" value="NHL REPEAT-CONTAINING PROTEIN 2"/>
    <property type="match status" value="1"/>
</dbReference>
<evidence type="ECO:0000313" key="3">
    <source>
        <dbReference type="Proteomes" id="UP000198762"/>
    </source>
</evidence>
<accession>A0A1I0DJE4</accession>
<evidence type="ECO:0000256" key="1">
    <source>
        <dbReference type="SAM" id="MobiDB-lite"/>
    </source>
</evidence>
<dbReference type="Proteomes" id="UP000198762">
    <property type="component" value="Unassembled WGS sequence"/>
</dbReference>
<dbReference type="RefSeq" id="WP_143066588.1">
    <property type="nucleotide sequence ID" value="NZ_FOHZ01000007.1"/>
</dbReference>
<evidence type="ECO:0000313" key="2">
    <source>
        <dbReference type="EMBL" id="SET32196.1"/>
    </source>
</evidence>
<organism evidence="2 3">
    <name type="scientific">Marinobacter segnicrescens</name>
    <dbReference type="NCBI Taxonomy" id="430453"/>
    <lineage>
        <taxon>Bacteria</taxon>
        <taxon>Pseudomonadati</taxon>
        <taxon>Pseudomonadota</taxon>
        <taxon>Gammaproteobacteria</taxon>
        <taxon>Pseudomonadales</taxon>
        <taxon>Marinobacteraceae</taxon>
        <taxon>Marinobacter</taxon>
    </lineage>
</organism>
<keyword evidence="3" id="KW-1185">Reference proteome</keyword>
<dbReference type="OrthoDB" id="5798956at2"/>
<name>A0A1I0DJE4_9GAMM</name>
<dbReference type="Gene3D" id="2.60.40.10">
    <property type="entry name" value="Immunoglobulins"/>
    <property type="match status" value="1"/>
</dbReference>
<sequence>MRMLESASRWLAMAGLVVLLGACGGGGGGGSDGANSPAPPESDDPTPPEDENHAPTASVQFPLSGSLTTGTDIPVRGTATDPDGDAITAVTVHGVLAETDDGFATWQVPNVPLQAGTNTLEGVVQDARGGVGRFSLTLEQVENPGPALHSPKGLALDTVSGEARLLVIDQVLDALFALDLSDGPTLGHRTILGQTGDGHGTNFLVPSQVVVDTAENRALVLDRGSIPGTGKVIAVDLATLARTELVSGFSFASSLALDTTNNRLLIGDSGTDRLLTVDLDNLAAGTTNNVSIASPVSIDVDPASPERALVVDTVVGIEALFEVDLAGKSKRRVATFNNPKAVRFDPAGGSELAVLASRENVFSDNLFSVNLGNGSTTLLSGLDEEDTVIGTGSRLTQISDMLFDPRDANRLWVADSSSRAVFVVNLGNGDRLALGSRLGSGPDFLAPAAVALLPNADARQPMVVVLDDILNDGSSEIYGVNLAPGDTFGDRVTLSGFDADNPNQVRGQGPRLLDARNLVADTANNRLLVADASANTVVAVDPESGDRSTLSGDDVGEGPTFDNIRALAVDVANNRVLVAQRGSLVAVDLDSGDRTLISTGNGSGETDIGTGPAIRSPISVALDARNNRLLVLLFDINDEELGGLISVDLSSGDRTVISDPATGSGNILRIPVSVALDAANNRALVLDSAFGFSIDQVPPSIVAVDLSSGDRSVVSGHDRGPDGEFDSGDDQLIGGGSPFNPTSTPADAAFDAEARILYVTDQSTGSLIAVDVDSGNRALVSGFGF</sequence>
<dbReference type="InterPro" id="IPR013783">
    <property type="entry name" value="Ig-like_fold"/>
</dbReference>
<dbReference type="InterPro" id="IPR015943">
    <property type="entry name" value="WD40/YVTN_repeat-like_dom_sf"/>
</dbReference>
<protein>
    <recommendedName>
        <fullName evidence="4">DNA-binding beta-propeller fold protein YncE</fullName>
    </recommendedName>
</protein>
<proteinExistence type="predicted"/>
<dbReference type="EMBL" id="FOHZ01000007">
    <property type="protein sequence ID" value="SET32196.1"/>
    <property type="molecule type" value="Genomic_DNA"/>
</dbReference>
<dbReference type="PANTHER" id="PTHR46388">
    <property type="entry name" value="NHL REPEAT-CONTAINING PROTEIN 2"/>
    <property type="match status" value="1"/>
</dbReference>
<dbReference type="STRING" id="430453.SAMN04487962_10786"/>